<protein>
    <submittedName>
        <fullName evidence="1">Uncharacterized protein</fullName>
    </submittedName>
</protein>
<evidence type="ECO:0000313" key="2">
    <source>
        <dbReference type="Proteomes" id="UP001187415"/>
    </source>
</evidence>
<accession>A0AA88NFI5</accession>
<sequence>MFYLKLQVQHLLPVLTIQTVGEAIQNVHEMGQDYTSIKLRSLLKHDMGLTDDAFIDCVKDLDHQGQQKTYPRAQKFKDVQIYGNRTQKYAYCLPVREVLKYFANNGIIKGDETIKGALYYIAGDNLGSHSVGGFTETFSNSQYFCRYFCQPGLPSYALYLWYFIKNKKWLTYSLLNQRMKNLKYKGSKALTKPCAINSEAPTLSGQTVQNWNLLRLLSVLLGDKVQNREKYYDCQLMLYLKTLCARHLKNVKTFCSTSSERHQLLKACLVPGQRCSQLLQVNDCYIYSICFTPTSTGMQLKKSLTVLVFPFEAEIIHWSEAAQPHTHQVRSEHAIFHADPCSPLFQTTNFNVVVDYFIFEPFRMDIKMSD</sequence>
<gene>
    <name evidence="1" type="ORF">Q5P01_003208</name>
</gene>
<reference evidence="1" key="1">
    <citation type="submission" date="2023-07" db="EMBL/GenBank/DDBJ databases">
        <title>Chromosome-level Genome Assembly of Striped Snakehead (Channa striata).</title>
        <authorList>
            <person name="Liu H."/>
        </authorList>
    </citation>
    <scope>NUCLEOTIDE SEQUENCE</scope>
    <source>
        <strain evidence="1">Gz</strain>
        <tissue evidence="1">Muscle</tissue>
    </source>
</reference>
<evidence type="ECO:0000313" key="1">
    <source>
        <dbReference type="EMBL" id="KAK2858588.1"/>
    </source>
</evidence>
<keyword evidence="2" id="KW-1185">Reference proteome</keyword>
<comment type="caution">
    <text evidence="1">The sequence shown here is derived from an EMBL/GenBank/DDBJ whole genome shotgun (WGS) entry which is preliminary data.</text>
</comment>
<organism evidence="1 2">
    <name type="scientific">Channa striata</name>
    <name type="common">Snakehead murrel</name>
    <name type="synonym">Ophicephalus striatus</name>
    <dbReference type="NCBI Taxonomy" id="64152"/>
    <lineage>
        <taxon>Eukaryota</taxon>
        <taxon>Metazoa</taxon>
        <taxon>Chordata</taxon>
        <taxon>Craniata</taxon>
        <taxon>Vertebrata</taxon>
        <taxon>Euteleostomi</taxon>
        <taxon>Actinopterygii</taxon>
        <taxon>Neopterygii</taxon>
        <taxon>Teleostei</taxon>
        <taxon>Neoteleostei</taxon>
        <taxon>Acanthomorphata</taxon>
        <taxon>Anabantaria</taxon>
        <taxon>Anabantiformes</taxon>
        <taxon>Channoidei</taxon>
        <taxon>Channidae</taxon>
        <taxon>Channa</taxon>
    </lineage>
</organism>
<dbReference type="EMBL" id="JAUPFM010000002">
    <property type="protein sequence ID" value="KAK2858588.1"/>
    <property type="molecule type" value="Genomic_DNA"/>
</dbReference>
<dbReference type="AlphaFoldDB" id="A0AA88NFI5"/>
<dbReference type="Proteomes" id="UP001187415">
    <property type="component" value="Unassembled WGS sequence"/>
</dbReference>
<proteinExistence type="predicted"/>
<name>A0AA88NFI5_CHASR</name>